<feature type="domain" description="Coenzyme Q-binding protein COQ10 START" evidence="2">
    <location>
        <begin position="17"/>
        <end position="125"/>
    </location>
</feature>
<organism evidence="3 4">
    <name type="scientific">Roseimicrobium gellanilyticum</name>
    <dbReference type="NCBI Taxonomy" id="748857"/>
    <lineage>
        <taxon>Bacteria</taxon>
        <taxon>Pseudomonadati</taxon>
        <taxon>Verrucomicrobiota</taxon>
        <taxon>Verrucomicrobiia</taxon>
        <taxon>Verrucomicrobiales</taxon>
        <taxon>Verrucomicrobiaceae</taxon>
        <taxon>Roseimicrobium</taxon>
    </lineage>
</organism>
<comment type="similarity">
    <text evidence="1">Belongs to the ribosome association toxin RatA family.</text>
</comment>
<dbReference type="Proteomes" id="UP000253426">
    <property type="component" value="Unassembled WGS sequence"/>
</dbReference>
<evidence type="ECO:0000313" key="4">
    <source>
        <dbReference type="Proteomes" id="UP000253426"/>
    </source>
</evidence>
<protein>
    <submittedName>
        <fullName evidence="3">Polyketide cyclase/dehydrase/lipid transport protein</fullName>
    </submittedName>
</protein>
<dbReference type="AlphaFoldDB" id="A0A366HTN3"/>
<dbReference type="Pfam" id="PF03364">
    <property type="entry name" value="Polyketide_cyc"/>
    <property type="match status" value="1"/>
</dbReference>
<dbReference type="RefSeq" id="WP_113957800.1">
    <property type="nucleotide sequence ID" value="NZ_QNRR01000002.1"/>
</dbReference>
<dbReference type="InterPro" id="IPR023393">
    <property type="entry name" value="START-like_dom_sf"/>
</dbReference>
<keyword evidence="4" id="KW-1185">Reference proteome</keyword>
<comment type="caution">
    <text evidence="3">The sequence shown here is derived from an EMBL/GenBank/DDBJ whole genome shotgun (WGS) entry which is preliminary data.</text>
</comment>
<dbReference type="InterPro" id="IPR005031">
    <property type="entry name" value="COQ10_START"/>
</dbReference>
<accession>A0A366HTN3</accession>
<evidence type="ECO:0000259" key="2">
    <source>
        <dbReference type="Pfam" id="PF03364"/>
    </source>
</evidence>
<reference evidence="3 4" key="1">
    <citation type="submission" date="2018-06" db="EMBL/GenBank/DDBJ databases">
        <title>Genomic Encyclopedia of Type Strains, Phase IV (KMG-IV): sequencing the most valuable type-strain genomes for metagenomic binning, comparative biology and taxonomic classification.</title>
        <authorList>
            <person name="Goeker M."/>
        </authorList>
    </citation>
    <scope>NUCLEOTIDE SEQUENCE [LARGE SCALE GENOMIC DNA]</scope>
    <source>
        <strain evidence="3 4">DSM 25532</strain>
    </source>
</reference>
<gene>
    <name evidence="3" type="ORF">DES53_102662</name>
</gene>
<dbReference type="SUPFAM" id="SSF55961">
    <property type="entry name" value="Bet v1-like"/>
    <property type="match status" value="1"/>
</dbReference>
<name>A0A366HTN3_9BACT</name>
<evidence type="ECO:0000313" key="3">
    <source>
        <dbReference type="EMBL" id="RBP46274.1"/>
    </source>
</evidence>
<proteinExistence type="inferred from homology"/>
<dbReference type="EMBL" id="QNRR01000002">
    <property type="protein sequence ID" value="RBP46274.1"/>
    <property type="molecule type" value="Genomic_DNA"/>
</dbReference>
<evidence type="ECO:0000256" key="1">
    <source>
        <dbReference type="ARBA" id="ARBA00008918"/>
    </source>
</evidence>
<dbReference type="OrthoDB" id="5402478at2"/>
<dbReference type="Gene3D" id="3.30.530.20">
    <property type="match status" value="1"/>
</dbReference>
<sequence length="180" mass="20468">MPATEYSFLTHWTVPGTCAEVYDVLYDGTSLPRWWPSVYLETTIVNQGGPDGVGASMDLFTKGWLPYTLRWRSTITEVNRPDGFSLAAAGDLTGRGEWQLAQKSEDEVEILFDWRVRADKPILQSLSWLCRPVFSANHRWAMNRGEESLKLELQRRRALDEAARAAIPPPPQPTFWKPST</sequence>